<dbReference type="EMBL" id="JBJQOH010000001">
    <property type="protein sequence ID" value="KAL3702038.1"/>
    <property type="molecule type" value="Genomic_DNA"/>
</dbReference>
<feature type="compositionally biased region" description="Low complexity" evidence="1">
    <location>
        <begin position="121"/>
        <end position="130"/>
    </location>
</feature>
<organism evidence="2 3">
    <name type="scientific">Riccia sorocarpa</name>
    <dbReference type="NCBI Taxonomy" id="122646"/>
    <lineage>
        <taxon>Eukaryota</taxon>
        <taxon>Viridiplantae</taxon>
        <taxon>Streptophyta</taxon>
        <taxon>Embryophyta</taxon>
        <taxon>Marchantiophyta</taxon>
        <taxon>Marchantiopsida</taxon>
        <taxon>Marchantiidae</taxon>
        <taxon>Marchantiales</taxon>
        <taxon>Ricciaceae</taxon>
        <taxon>Riccia</taxon>
    </lineage>
</organism>
<evidence type="ECO:0000313" key="3">
    <source>
        <dbReference type="Proteomes" id="UP001633002"/>
    </source>
</evidence>
<dbReference type="AlphaFoldDB" id="A0ABD3IE90"/>
<evidence type="ECO:0000256" key="1">
    <source>
        <dbReference type="SAM" id="MobiDB-lite"/>
    </source>
</evidence>
<feature type="region of interest" description="Disordered" evidence="1">
    <location>
        <begin position="83"/>
        <end position="149"/>
    </location>
</feature>
<name>A0ABD3IE90_9MARC</name>
<protein>
    <submittedName>
        <fullName evidence="2">Uncharacterized protein</fullName>
    </submittedName>
</protein>
<keyword evidence="3" id="KW-1185">Reference proteome</keyword>
<dbReference type="Proteomes" id="UP001633002">
    <property type="component" value="Unassembled WGS sequence"/>
</dbReference>
<reference evidence="2 3" key="1">
    <citation type="submission" date="2024-09" db="EMBL/GenBank/DDBJ databases">
        <title>Chromosome-scale assembly of Riccia sorocarpa.</title>
        <authorList>
            <person name="Paukszto L."/>
        </authorList>
    </citation>
    <scope>NUCLEOTIDE SEQUENCE [LARGE SCALE GENOMIC DNA]</scope>
    <source>
        <strain evidence="2">LP-2024</strain>
        <tissue evidence="2">Aerial parts of the thallus</tissue>
    </source>
</reference>
<gene>
    <name evidence="2" type="ORF">R1sor_020060</name>
</gene>
<sequence>MADALLLKKVCRILTGQNEEWVRLAEKIIEHQLQNSSHPADIKNWSAKTALLGLSALRIKGSKTLDRMLSVWFAAKKKLRWDPTTGPIPKEGTPRRARAGSRRRDGHGRMNDCKATTAGNSRLPRSTTLPRLRRRRRTPETDPSINEEQRRIMREYIQDIFDRWGSVPPLSNQHSHAMSAQWVDYTSPEQIRCHILGDV</sequence>
<feature type="compositionally biased region" description="Basic residues" evidence="1">
    <location>
        <begin position="95"/>
        <end position="106"/>
    </location>
</feature>
<comment type="caution">
    <text evidence="2">The sequence shown here is derived from an EMBL/GenBank/DDBJ whole genome shotgun (WGS) entry which is preliminary data.</text>
</comment>
<evidence type="ECO:0000313" key="2">
    <source>
        <dbReference type="EMBL" id="KAL3702038.1"/>
    </source>
</evidence>
<proteinExistence type="predicted"/>
<accession>A0ABD3IE90</accession>